<name>A0ABV8X3P0_9LACT</name>
<gene>
    <name evidence="1" type="ORF">ACFOZY_04905</name>
</gene>
<reference evidence="2" key="1">
    <citation type="journal article" date="2019" name="Int. J. Syst. Evol. Microbiol.">
        <title>The Global Catalogue of Microorganisms (GCM) 10K type strain sequencing project: providing services to taxonomists for standard genome sequencing and annotation.</title>
        <authorList>
            <consortium name="The Broad Institute Genomics Platform"/>
            <consortium name="The Broad Institute Genome Sequencing Center for Infectious Disease"/>
            <person name="Wu L."/>
            <person name="Ma J."/>
        </authorList>
    </citation>
    <scope>NUCLEOTIDE SEQUENCE [LARGE SCALE GENOMIC DNA]</scope>
    <source>
        <strain evidence="2">CCUG 59778</strain>
    </source>
</reference>
<comment type="caution">
    <text evidence="1">The sequence shown here is derived from an EMBL/GenBank/DDBJ whole genome shotgun (WGS) entry which is preliminary data.</text>
</comment>
<keyword evidence="2" id="KW-1185">Reference proteome</keyword>
<dbReference type="Gene3D" id="3.30.40.30">
    <property type="entry name" value="YqaI domain"/>
    <property type="match status" value="1"/>
</dbReference>
<dbReference type="InterPro" id="IPR023118">
    <property type="entry name" value="YqaI_dom_sf"/>
</dbReference>
<evidence type="ECO:0000313" key="2">
    <source>
        <dbReference type="Proteomes" id="UP001595817"/>
    </source>
</evidence>
<sequence>MEKGKIMDLEVENPMITGEGLPEEPQEEEILFSCDLCHQEIYEGDSYIYYAGDIFCSSHHLGEHLLNHGLAETRIAKRKVFH</sequence>
<dbReference type="RefSeq" id="WP_378152891.1">
    <property type="nucleotide sequence ID" value="NZ_JBHSEC010000005.1"/>
</dbReference>
<dbReference type="Proteomes" id="UP001595817">
    <property type="component" value="Unassembled WGS sequence"/>
</dbReference>
<dbReference type="EMBL" id="JBHSEC010000005">
    <property type="protein sequence ID" value="MFC4409774.1"/>
    <property type="molecule type" value="Genomic_DNA"/>
</dbReference>
<proteinExistence type="predicted"/>
<protein>
    <submittedName>
        <fullName evidence="1">Uncharacterized protein</fullName>
    </submittedName>
</protein>
<organism evidence="1 2">
    <name type="scientific">Chungangia koreensis</name>
    <dbReference type="NCBI Taxonomy" id="752657"/>
    <lineage>
        <taxon>Bacteria</taxon>
        <taxon>Bacillati</taxon>
        <taxon>Bacillota</taxon>
        <taxon>Bacilli</taxon>
        <taxon>Lactobacillales</taxon>
        <taxon>Chungangia</taxon>
    </lineage>
</organism>
<accession>A0ABV8X3P0</accession>
<evidence type="ECO:0000313" key="1">
    <source>
        <dbReference type="EMBL" id="MFC4409774.1"/>
    </source>
</evidence>